<dbReference type="AlphaFoldDB" id="A0A835QE82"/>
<comment type="caution">
    <text evidence="2">The sequence shown here is derived from an EMBL/GenBank/DDBJ whole genome shotgun (WGS) entry which is preliminary data.</text>
</comment>
<feature type="non-terminal residue" evidence="2">
    <location>
        <position position="1"/>
    </location>
</feature>
<accession>A0A835QE82</accession>
<proteinExistence type="predicted"/>
<dbReference type="Proteomes" id="UP000639772">
    <property type="component" value="Chromosome 9"/>
</dbReference>
<evidence type="ECO:0000313" key="2">
    <source>
        <dbReference type="EMBL" id="KAG0469171.1"/>
    </source>
</evidence>
<dbReference type="EMBL" id="JADCNM010000009">
    <property type="protein sequence ID" value="KAG0469171.1"/>
    <property type="molecule type" value="Genomic_DNA"/>
</dbReference>
<gene>
    <name evidence="2" type="ORF">HPP92_018499</name>
</gene>
<evidence type="ECO:0000313" key="3">
    <source>
        <dbReference type="Proteomes" id="UP000639772"/>
    </source>
</evidence>
<reference evidence="2 3" key="1">
    <citation type="journal article" date="2020" name="Nat. Food">
        <title>A phased Vanilla planifolia genome enables genetic improvement of flavour and production.</title>
        <authorList>
            <person name="Hasing T."/>
            <person name="Tang H."/>
            <person name="Brym M."/>
            <person name="Khazi F."/>
            <person name="Huang T."/>
            <person name="Chambers A.H."/>
        </authorList>
    </citation>
    <scope>NUCLEOTIDE SEQUENCE [LARGE SCALE GENOMIC DNA]</scope>
    <source>
        <tissue evidence="2">Leaf</tissue>
    </source>
</reference>
<protein>
    <submittedName>
        <fullName evidence="2">Uncharacterized protein</fullName>
    </submittedName>
</protein>
<name>A0A835QE82_VANPL</name>
<feature type="region of interest" description="Disordered" evidence="1">
    <location>
        <begin position="1"/>
        <end position="23"/>
    </location>
</feature>
<organism evidence="2 3">
    <name type="scientific">Vanilla planifolia</name>
    <name type="common">Vanilla</name>
    <dbReference type="NCBI Taxonomy" id="51239"/>
    <lineage>
        <taxon>Eukaryota</taxon>
        <taxon>Viridiplantae</taxon>
        <taxon>Streptophyta</taxon>
        <taxon>Embryophyta</taxon>
        <taxon>Tracheophyta</taxon>
        <taxon>Spermatophyta</taxon>
        <taxon>Magnoliopsida</taxon>
        <taxon>Liliopsida</taxon>
        <taxon>Asparagales</taxon>
        <taxon>Orchidaceae</taxon>
        <taxon>Vanilloideae</taxon>
        <taxon>Vanilleae</taxon>
        <taxon>Vanilla</taxon>
    </lineage>
</organism>
<dbReference type="OrthoDB" id="431825at2759"/>
<feature type="compositionally biased region" description="Acidic residues" evidence="1">
    <location>
        <begin position="14"/>
        <end position="23"/>
    </location>
</feature>
<evidence type="ECO:0000256" key="1">
    <source>
        <dbReference type="SAM" id="MobiDB-lite"/>
    </source>
</evidence>
<sequence length="75" mass="8878">LDDLSEYLAVSSTDESDEDDNGDMIENLEDLSKRILEKKDKKVETVWEQLLRRQIEKEKSKEKRGPRVQRMLVNN</sequence>